<dbReference type="InterPro" id="IPR000089">
    <property type="entry name" value="Biotin_lipoyl"/>
</dbReference>
<proteinExistence type="evidence at transcript level"/>
<dbReference type="InterPro" id="IPR011053">
    <property type="entry name" value="Single_hybrid_motif"/>
</dbReference>
<reference evidence="3" key="1">
    <citation type="submission" date="2012-05" db="EMBL/GenBank/DDBJ databases">
        <authorList>
            <person name="Krishnakumar V."/>
            <person name="Cheung F."/>
            <person name="Xiao Y."/>
            <person name="Chan A."/>
            <person name="Moskal W.A."/>
            <person name="Town C.D."/>
        </authorList>
    </citation>
    <scope>NUCLEOTIDE SEQUENCE</scope>
</reference>
<dbReference type="AlphaFoldDB" id="I3SGF7"/>
<dbReference type="Pfam" id="PF00364">
    <property type="entry name" value="Biotin_lipoyl"/>
    <property type="match status" value="1"/>
</dbReference>
<dbReference type="PANTHER" id="PTHR47597:SF2">
    <property type="entry name" value="LIPOYL-BINDING DOMAIN-CONTAINING PROTEIN"/>
    <property type="match status" value="1"/>
</dbReference>
<feature type="compositionally biased region" description="Polar residues" evidence="1">
    <location>
        <begin position="145"/>
        <end position="166"/>
    </location>
</feature>
<evidence type="ECO:0000256" key="1">
    <source>
        <dbReference type="SAM" id="MobiDB-lite"/>
    </source>
</evidence>
<organism evidence="3">
    <name type="scientific">Medicago truncatula</name>
    <name type="common">Barrel medic</name>
    <name type="synonym">Medicago tribuloides</name>
    <dbReference type="NCBI Taxonomy" id="3880"/>
    <lineage>
        <taxon>Eukaryota</taxon>
        <taxon>Viridiplantae</taxon>
        <taxon>Streptophyta</taxon>
        <taxon>Embryophyta</taxon>
        <taxon>Tracheophyta</taxon>
        <taxon>Spermatophyta</taxon>
        <taxon>Magnoliopsida</taxon>
        <taxon>eudicotyledons</taxon>
        <taxon>Gunneridae</taxon>
        <taxon>Pentapetalae</taxon>
        <taxon>rosids</taxon>
        <taxon>fabids</taxon>
        <taxon>Fabales</taxon>
        <taxon>Fabaceae</taxon>
        <taxon>Papilionoideae</taxon>
        <taxon>50 kb inversion clade</taxon>
        <taxon>NPAAA clade</taxon>
        <taxon>Hologalegina</taxon>
        <taxon>IRL clade</taxon>
        <taxon>Trifolieae</taxon>
        <taxon>Medicago</taxon>
    </lineage>
</organism>
<dbReference type="SUPFAM" id="SSF51230">
    <property type="entry name" value="Single hybrid motif"/>
    <property type="match status" value="1"/>
</dbReference>
<sequence>MDSSAAIRSFHYPIGTISHVRSSIERAAVVPCHKIRWNSNRGKKALVSCAKAVEAINTTKSDASLDSTQQDKLEKKPLQTATFPDGFEALILDVCDETEIAELKLKVGEFEMHLKRNIGATKAPLSNISPTTPPPIPSKPMDESAPTTAQPLSPTSSSEKTNPFANVSSQKSSKLIALEASGTSTYALVSSPTVGSFRRGRTVKGQKHPPICKEGDVIREGQVIGYLDQFGVGAGIPIKSDVAGEVLKLLLEEGDPVGFGDPILAVLPSFHDIK</sequence>
<dbReference type="InterPro" id="IPR053217">
    <property type="entry name" value="ACC_Biotin_Carrier"/>
</dbReference>
<feature type="region of interest" description="Disordered" evidence="1">
    <location>
        <begin position="123"/>
        <end position="166"/>
    </location>
</feature>
<protein>
    <recommendedName>
        <fullName evidence="2">Lipoyl-binding domain-containing protein</fullName>
    </recommendedName>
</protein>
<feature type="domain" description="Lipoyl-binding" evidence="2">
    <location>
        <begin position="203"/>
        <end position="264"/>
    </location>
</feature>
<evidence type="ECO:0000313" key="3">
    <source>
        <dbReference type="EMBL" id="AFK39349.1"/>
    </source>
</evidence>
<evidence type="ECO:0000259" key="2">
    <source>
        <dbReference type="Pfam" id="PF00364"/>
    </source>
</evidence>
<dbReference type="PANTHER" id="PTHR47597">
    <property type="entry name" value="IS A MEMBER OF THE PF|00364 BIOTIN-REQUIRING ENZYMES FAMILY-RELATED"/>
    <property type="match status" value="1"/>
</dbReference>
<dbReference type="CDD" id="cd06850">
    <property type="entry name" value="biotinyl_domain"/>
    <property type="match status" value="1"/>
</dbReference>
<dbReference type="Gene3D" id="2.40.50.100">
    <property type="match status" value="1"/>
</dbReference>
<name>I3SGF7_MEDTR</name>
<dbReference type="EMBL" id="BT139554">
    <property type="protein sequence ID" value="AFK39349.1"/>
    <property type="molecule type" value="mRNA"/>
</dbReference>
<accession>I3SGF7</accession>